<dbReference type="InterPro" id="IPR001029">
    <property type="entry name" value="Flagellin_N"/>
</dbReference>
<dbReference type="EMBL" id="CADCTI010000011">
    <property type="protein sequence ID" value="CAA9211743.1"/>
    <property type="molecule type" value="Genomic_DNA"/>
</dbReference>
<dbReference type="PANTHER" id="PTHR42792:SF1">
    <property type="entry name" value="FLAGELLAR HOOK-ASSOCIATED PROTEIN 3"/>
    <property type="match status" value="1"/>
</dbReference>
<dbReference type="GO" id="GO:0071973">
    <property type="term" value="P:bacterial-type flagellum-dependent cell motility"/>
    <property type="evidence" value="ECO:0007669"/>
    <property type="project" value="InterPro"/>
</dbReference>
<dbReference type="SUPFAM" id="SSF64518">
    <property type="entry name" value="Phase 1 flagellin"/>
    <property type="match status" value="1"/>
</dbReference>
<protein>
    <submittedName>
        <fullName evidence="2">Flagellar hook-associated protein FlgL</fullName>
    </submittedName>
</protein>
<dbReference type="GO" id="GO:0009424">
    <property type="term" value="C:bacterial-type flagellum hook"/>
    <property type="evidence" value="ECO:0007669"/>
    <property type="project" value="InterPro"/>
</dbReference>
<dbReference type="InterPro" id="IPR001492">
    <property type="entry name" value="Flagellin"/>
</dbReference>
<organism evidence="2">
    <name type="scientific">uncultured Blastococcus sp</name>
    <dbReference type="NCBI Taxonomy" id="217144"/>
    <lineage>
        <taxon>Bacteria</taxon>
        <taxon>Bacillati</taxon>
        <taxon>Actinomycetota</taxon>
        <taxon>Actinomycetes</taxon>
        <taxon>Geodermatophilales</taxon>
        <taxon>Geodermatophilaceae</taxon>
        <taxon>Blastococcus</taxon>
        <taxon>environmental samples</taxon>
    </lineage>
</organism>
<reference evidence="2" key="1">
    <citation type="submission" date="2020-02" db="EMBL/GenBank/DDBJ databases">
        <authorList>
            <person name="Meier V. D."/>
        </authorList>
    </citation>
    <scope>NUCLEOTIDE SEQUENCE</scope>
    <source>
        <strain evidence="2">AVDCRST_MAG57</strain>
    </source>
</reference>
<sequence length="303" mass="32054">MSSAFRVTQRSITTTTMRGLQANQTRMQQLQEQLSSGRQVNRPSDSPVKTVEAMQFRGTLSRTEQYIRNADDGLSMLSAADSALSGSLELTRRARELTLQGMNASVNAQGREALAVEIDGLRDGLLALANTRYLDRPVFGGNTSGTAAYSAPGGGFVGDTGTAVRTVAAGTQVEVNVTGPAAFGDGTNAQVFEVLRGLSAQLRGQAGTPGGVTDLGDGLSKLDRATERIIGALGTVGARVNRVESMKAKAEEQRVTVTNSLSEVESIDLPKTIMELQMQEVAYKSALGATARVVQPSLLDFLR</sequence>
<keyword evidence="2" id="KW-0966">Cell projection</keyword>
<keyword evidence="2" id="KW-0969">Cilium</keyword>
<proteinExistence type="predicted"/>
<dbReference type="AlphaFoldDB" id="A0A6J4H1P5"/>
<dbReference type="Gene3D" id="1.20.1330.10">
    <property type="entry name" value="f41 fragment of flagellin, N-terminal domain"/>
    <property type="match status" value="1"/>
</dbReference>
<dbReference type="NCBIfam" id="TIGR02550">
    <property type="entry name" value="flagell_flgL"/>
    <property type="match status" value="1"/>
</dbReference>
<dbReference type="Pfam" id="PF00669">
    <property type="entry name" value="Flagellin_N"/>
    <property type="match status" value="1"/>
</dbReference>
<keyword evidence="2" id="KW-0282">Flagellum</keyword>
<dbReference type="InterPro" id="IPR013384">
    <property type="entry name" value="Flagell_FlgL"/>
</dbReference>
<evidence type="ECO:0000313" key="2">
    <source>
        <dbReference type="EMBL" id="CAA9211743.1"/>
    </source>
</evidence>
<dbReference type="GO" id="GO:0005198">
    <property type="term" value="F:structural molecule activity"/>
    <property type="evidence" value="ECO:0007669"/>
    <property type="project" value="InterPro"/>
</dbReference>
<feature type="domain" description="Flagellin N-terminal" evidence="1">
    <location>
        <begin position="12"/>
        <end position="131"/>
    </location>
</feature>
<dbReference type="PANTHER" id="PTHR42792">
    <property type="entry name" value="FLAGELLIN"/>
    <property type="match status" value="1"/>
</dbReference>
<name>A0A6J4H1P5_9ACTN</name>
<accession>A0A6J4H1P5</accession>
<evidence type="ECO:0000259" key="1">
    <source>
        <dbReference type="Pfam" id="PF00669"/>
    </source>
</evidence>
<gene>
    <name evidence="2" type="ORF">AVDCRST_MAG57-115</name>
</gene>